<proteinExistence type="predicted"/>
<dbReference type="AlphaFoldDB" id="A0A8R7JWX9"/>
<accession>A0A8R7JWX9</accession>
<evidence type="ECO:0000313" key="2">
    <source>
        <dbReference type="Proteomes" id="UP000015106"/>
    </source>
</evidence>
<reference evidence="1" key="3">
    <citation type="submission" date="2022-06" db="UniProtKB">
        <authorList>
            <consortium name="EnsemblPlants"/>
        </authorList>
    </citation>
    <scope>IDENTIFICATION</scope>
</reference>
<dbReference type="EnsemblPlants" id="TuG1812G0100001059.01.T01">
    <property type="protein sequence ID" value="TuG1812G0100001059.01.T01.cds418793"/>
    <property type="gene ID" value="TuG1812G0100001059.01"/>
</dbReference>
<dbReference type="Proteomes" id="UP000015106">
    <property type="component" value="Chromosome 1"/>
</dbReference>
<organism evidence="1 2">
    <name type="scientific">Triticum urartu</name>
    <name type="common">Red wild einkorn</name>
    <name type="synonym">Crithodium urartu</name>
    <dbReference type="NCBI Taxonomy" id="4572"/>
    <lineage>
        <taxon>Eukaryota</taxon>
        <taxon>Viridiplantae</taxon>
        <taxon>Streptophyta</taxon>
        <taxon>Embryophyta</taxon>
        <taxon>Tracheophyta</taxon>
        <taxon>Spermatophyta</taxon>
        <taxon>Magnoliopsida</taxon>
        <taxon>Liliopsida</taxon>
        <taxon>Poales</taxon>
        <taxon>Poaceae</taxon>
        <taxon>BOP clade</taxon>
        <taxon>Pooideae</taxon>
        <taxon>Triticodae</taxon>
        <taxon>Triticeae</taxon>
        <taxon>Triticinae</taxon>
        <taxon>Triticum</taxon>
    </lineage>
</organism>
<protein>
    <recommendedName>
        <fullName evidence="3">Aminotransferase-like plant mobile domain-containing protein</fullName>
    </recommendedName>
</protein>
<evidence type="ECO:0008006" key="3">
    <source>
        <dbReference type="Google" id="ProtNLM"/>
    </source>
</evidence>
<reference evidence="1" key="2">
    <citation type="submission" date="2018-03" db="EMBL/GenBank/DDBJ databases">
        <title>The Triticum urartu genome reveals the dynamic nature of wheat genome evolution.</title>
        <authorList>
            <person name="Ling H."/>
            <person name="Ma B."/>
            <person name="Shi X."/>
            <person name="Liu H."/>
            <person name="Dong L."/>
            <person name="Sun H."/>
            <person name="Cao Y."/>
            <person name="Gao Q."/>
            <person name="Zheng S."/>
            <person name="Li Y."/>
            <person name="Yu Y."/>
            <person name="Du H."/>
            <person name="Qi M."/>
            <person name="Li Y."/>
            <person name="Yu H."/>
            <person name="Cui Y."/>
            <person name="Wang N."/>
            <person name="Chen C."/>
            <person name="Wu H."/>
            <person name="Zhao Y."/>
            <person name="Zhang J."/>
            <person name="Li Y."/>
            <person name="Zhou W."/>
            <person name="Zhang B."/>
            <person name="Hu W."/>
            <person name="Eijk M."/>
            <person name="Tang J."/>
            <person name="Witsenboer H."/>
            <person name="Zhao S."/>
            <person name="Li Z."/>
            <person name="Zhang A."/>
            <person name="Wang D."/>
            <person name="Liang C."/>
        </authorList>
    </citation>
    <scope>NUCLEOTIDE SEQUENCE [LARGE SCALE GENOMIC DNA]</scope>
    <source>
        <strain evidence="1">cv. G1812</strain>
    </source>
</reference>
<keyword evidence="2" id="KW-1185">Reference proteome</keyword>
<reference evidence="2" key="1">
    <citation type="journal article" date="2013" name="Nature">
        <title>Draft genome of the wheat A-genome progenitor Triticum urartu.</title>
        <authorList>
            <person name="Ling H.Q."/>
            <person name="Zhao S."/>
            <person name="Liu D."/>
            <person name="Wang J."/>
            <person name="Sun H."/>
            <person name="Zhang C."/>
            <person name="Fan H."/>
            <person name="Li D."/>
            <person name="Dong L."/>
            <person name="Tao Y."/>
            <person name="Gao C."/>
            <person name="Wu H."/>
            <person name="Li Y."/>
            <person name="Cui Y."/>
            <person name="Guo X."/>
            <person name="Zheng S."/>
            <person name="Wang B."/>
            <person name="Yu K."/>
            <person name="Liang Q."/>
            <person name="Yang W."/>
            <person name="Lou X."/>
            <person name="Chen J."/>
            <person name="Feng M."/>
            <person name="Jian J."/>
            <person name="Zhang X."/>
            <person name="Luo G."/>
            <person name="Jiang Y."/>
            <person name="Liu J."/>
            <person name="Wang Z."/>
            <person name="Sha Y."/>
            <person name="Zhang B."/>
            <person name="Wu H."/>
            <person name="Tang D."/>
            <person name="Shen Q."/>
            <person name="Xue P."/>
            <person name="Zou S."/>
            <person name="Wang X."/>
            <person name="Liu X."/>
            <person name="Wang F."/>
            <person name="Yang Y."/>
            <person name="An X."/>
            <person name="Dong Z."/>
            <person name="Zhang K."/>
            <person name="Zhang X."/>
            <person name="Luo M.C."/>
            <person name="Dvorak J."/>
            <person name="Tong Y."/>
            <person name="Wang J."/>
            <person name="Yang H."/>
            <person name="Li Z."/>
            <person name="Wang D."/>
            <person name="Zhang A."/>
            <person name="Wang J."/>
        </authorList>
    </citation>
    <scope>NUCLEOTIDE SEQUENCE</scope>
    <source>
        <strain evidence="2">cv. G1812</strain>
    </source>
</reference>
<name>A0A8R7JWX9_TRIUA</name>
<dbReference type="Gramene" id="TuG1812G0100001059.01.T01">
    <property type="protein sequence ID" value="TuG1812G0100001059.01.T01.cds418793"/>
    <property type="gene ID" value="TuG1812G0100001059.01"/>
</dbReference>
<sequence length="109" mass="12657">MRSKPKSCLGGFVWALQIWMWERIPVGRNFTIAPEEPWEWPFDGDEERYLTITYTWANVQVSSIAAMGRYKAYISDLDVLTYNQVIIRCLAIITDFFVVHELVTCCDVG</sequence>
<evidence type="ECO:0000313" key="1">
    <source>
        <dbReference type="EnsemblPlants" id="TuG1812G0100001059.01.T01.cds418793"/>
    </source>
</evidence>